<evidence type="ECO:0000313" key="3">
    <source>
        <dbReference type="Proteomes" id="UP000075243"/>
    </source>
</evidence>
<dbReference type="EMBL" id="KQ483555">
    <property type="protein sequence ID" value="KYP46526.1"/>
    <property type="molecule type" value="Genomic_DNA"/>
</dbReference>
<keyword evidence="1" id="KW-0732">Signal</keyword>
<protein>
    <submittedName>
        <fullName evidence="2">Uncharacterized protein</fullName>
    </submittedName>
</protein>
<dbReference type="OMA" id="NTCNCFQ"/>
<dbReference type="AlphaFoldDB" id="A0A151RVG7"/>
<dbReference type="Proteomes" id="UP000075243">
    <property type="component" value="Unassembled WGS sequence"/>
</dbReference>
<keyword evidence="3" id="KW-1185">Reference proteome</keyword>
<dbReference type="GO" id="GO:0001709">
    <property type="term" value="P:cell fate determination"/>
    <property type="evidence" value="ECO:0007669"/>
    <property type="project" value="TreeGrafter"/>
</dbReference>
<accession>A0A151RVG7</accession>
<dbReference type="STRING" id="3821.A0A151RVG7"/>
<evidence type="ECO:0000313" key="2">
    <source>
        <dbReference type="EMBL" id="KYP46526.1"/>
    </source>
</evidence>
<dbReference type="PANTHER" id="PTHR33184:SF72">
    <property type="entry name" value="BETA-1,3-N-ACETYLGLUCOSAMINYLTRANSFERASE FAMILY PROTEIN"/>
    <property type="match status" value="1"/>
</dbReference>
<sequence>MISGYSQCSFRDLKVSQSKTGAVVHGKYPEWVVVITNTCSTCSQSNVFLNCFQFHSAEPVDPSLLKPENPSLLRGSQIGFCLLNNGLPIFKNSVKFKYAWNNTFPLHPISSYVSCN</sequence>
<name>A0A151RVG7_CAJCA</name>
<proteinExistence type="predicted"/>
<dbReference type="Gramene" id="C.cajan_32271.t">
    <property type="protein sequence ID" value="C.cajan_32271.t.cds1"/>
    <property type="gene ID" value="C.cajan_32271"/>
</dbReference>
<reference evidence="2" key="1">
    <citation type="journal article" date="2012" name="Nat. Biotechnol.">
        <title>Draft genome sequence of pigeonpea (Cajanus cajan), an orphan legume crop of resource-poor farmers.</title>
        <authorList>
            <person name="Varshney R.K."/>
            <person name="Chen W."/>
            <person name="Li Y."/>
            <person name="Bharti A.K."/>
            <person name="Saxena R.K."/>
            <person name="Schlueter J.A."/>
            <person name="Donoghue M.T."/>
            <person name="Azam S."/>
            <person name="Fan G."/>
            <person name="Whaley A.M."/>
            <person name="Farmer A.D."/>
            <person name="Sheridan J."/>
            <person name="Iwata A."/>
            <person name="Tuteja R."/>
            <person name="Penmetsa R.V."/>
            <person name="Wu W."/>
            <person name="Upadhyaya H.D."/>
            <person name="Yang S.P."/>
            <person name="Shah T."/>
            <person name="Saxena K.B."/>
            <person name="Michael T."/>
            <person name="McCombie W.R."/>
            <person name="Yang B."/>
            <person name="Zhang G."/>
            <person name="Yang H."/>
            <person name="Wang J."/>
            <person name="Spillane C."/>
            <person name="Cook D.R."/>
            <person name="May G.D."/>
            <person name="Xu X."/>
            <person name="Jackson S.A."/>
        </authorList>
    </citation>
    <scope>NUCLEOTIDE SEQUENCE [LARGE SCALE GENOMIC DNA]</scope>
</reference>
<dbReference type="PANTHER" id="PTHR33184">
    <property type="entry name" value="PROTEIN TAPETUM DETERMINANT 1-LIKE-RELATED"/>
    <property type="match status" value="1"/>
</dbReference>
<gene>
    <name evidence="2" type="ORF">KK1_031875</name>
</gene>
<dbReference type="InterPro" id="IPR040361">
    <property type="entry name" value="TPD1"/>
</dbReference>
<dbReference type="Pfam" id="PF24068">
    <property type="entry name" value="TPD1_C"/>
    <property type="match status" value="1"/>
</dbReference>
<organism evidence="2 3">
    <name type="scientific">Cajanus cajan</name>
    <name type="common">Pigeon pea</name>
    <name type="synonym">Cajanus indicus</name>
    <dbReference type="NCBI Taxonomy" id="3821"/>
    <lineage>
        <taxon>Eukaryota</taxon>
        <taxon>Viridiplantae</taxon>
        <taxon>Streptophyta</taxon>
        <taxon>Embryophyta</taxon>
        <taxon>Tracheophyta</taxon>
        <taxon>Spermatophyta</taxon>
        <taxon>Magnoliopsida</taxon>
        <taxon>eudicotyledons</taxon>
        <taxon>Gunneridae</taxon>
        <taxon>Pentapetalae</taxon>
        <taxon>rosids</taxon>
        <taxon>fabids</taxon>
        <taxon>Fabales</taxon>
        <taxon>Fabaceae</taxon>
        <taxon>Papilionoideae</taxon>
        <taxon>50 kb inversion clade</taxon>
        <taxon>NPAAA clade</taxon>
        <taxon>indigoferoid/millettioid clade</taxon>
        <taxon>Phaseoleae</taxon>
        <taxon>Cajanus</taxon>
    </lineage>
</organism>
<evidence type="ECO:0000256" key="1">
    <source>
        <dbReference type="ARBA" id="ARBA00022729"/>
    </source>
</evidence>